<reference evidence="1 2" key="1">
    <citation type="submission" date="2023-07" db="EMBL/GenBank/DDBJ databases">
        <title>Genomic Encyclopedia of Type Strains, Phase IV (KMG-IV): sequencing the most valuable type-strain genomes for metagenomic binning, comparative biology and taxonomic classification.</title>
        <authorList>
            <person name="Goeker M."/>
        </authorList>
    </citation>
    <scope>NUCLEOTIDE SEQUENCE [LARGE SCALE GENOMIC DNA]</scope>
    <source>
        <strain evidence="1 2">DSM 19922</strain>
    </source>
</reference>
<dbReference type="Proteomes" id="UP001244552">
    <property type="component" value="Unassembled WGS sequence"/>
</dbReference>
<organism evidence="1 2">
    <name type="scientific">Azospirillum picis</name>
    <dbReference type="NCBI Taxonomy" id="488438"/>
    <lineage>
        <taxon>Bacteria</taxon>
        <taxon>Pseudomonadati</taxon>
        <taxon>Pseudomonadota</taxon>
        <taxon>Alphaproteobacteria</taxon>
        <taxon>Rhodospirillales</taxon>
        <taxon>Azospirillaceae</taxon>
        <taxon>Azospirillum</taxon>
    </lineage>
</organism>
<proteinExistence type="predicted"/>
<sequence>MTARLSSARLSERCTSLFGRARAAWLAQPLARRLAARKAGGRNRLSMELLDLELFRVDIGG</sequence>
<name>A0ABU0MUD8_9PROT</name>
<evidence type="ECO:0000313" key="1">
    <source>
        <dbReference type="EMBL" id="MDQ0537114.1"/>
    </source>
</evidence>
<dbReference type="EMBL" id="JAUSVU010000038">
    <property type="protein sequence ID" value="MDQ0537114.1"/>
    <property type="molecule type" value="Genomic_DNA"/>
</dbReference>
<accession>A0ABU0MUD8</accession>
<keyword evidence="2" id="KW-1185">Reference proteome</keyword>
<comment type="caution">
    <text evidence="1">The sequence shown here is derived from an EMBL/GenBank/DDBJ whole genome shotgun (WGS) entry which is preliminary data.</text>
</comment>
<evidence type="ECO:0000313" key="2">
    <source>
        <dbReference type="Proteomes" id="UP001244552"/>
    </source>
</evidence>
<dbReference type="RefSeq" id="WP_209990692.1">
    <property type="nucleotide sequence ID" value="NZ_JAGINO010000036.1"/>
</dbReference>
<gene>
    <name evidence="1" type="ORF">QO018_006013</name>
</gene>
<protein>
    <submittedName>
        <fullName evidence="1">Uncharacterized protein</fullName>
    </submittedName>
</protein>